<dbReference type="GO" id="GO:0031966">
    <property type="term" value="C:mitochondrial membrane"/>
    <property type="evidence" value="ECO:0007669"/>
    <property type="project" value="UniProtKB-SubCell"/>
</dbReference>
<sequence length="83" mass="8550">MSYQILGRTIKNEYLALSVMGSVIGGALLATRGGKKEAATPSGSGKSVIEKVKESVPISAGSRIASIKNFIAEAEKEGSGSKH</sequence>
<keyword evidence="2" id="KW-0496">Mitochondrion</keyword>
<evidence type="ECO:0000256" key="1">
    <source>
        <dbReference type="ARBA" id="ARBA00004325"/>
    </source>
</evidence>
<dbReference type="Pfam" id="PF11022">
    <property type="entry name" value="ATP19"/>
    <property type="match status" value="1"/>
</dbReference>
<name>A0AAW0EE96_9AGAR</name>
<dbReference type="EMBL" id="JAYKXP010000001">
    <property type="protein sequence ID" value="KAK7062562.1"/>
    <property type="molecule type" value="Genomic_DNA"/>
</dbReference>
<gene>
    <name evidence="4" type="ORF">VNI00_000050</name>
</gene>
<evidence type="ECO:0000313" key="5">
    <source>
        <dbReference type="Proteomes" id="UP001383192"/>
    </source>
</evidence>
<evidence type="ECO:0000256" key="2">
    <source>
        <dbReference type="ARBA" id="ARBA00023128"/>
    </source>
</evidence>
<keyword evidence="3" id="KW-0472">Membrane</keyword>
<dbReference type="PANTHER" id="PTHR28074">
    <property type="entry name" value="ATP SYNTHASE SUBUNIT K, MITOCHONDRIAL"/>
    <property type="match status" value="1"/>
</dbReference>
<keyword evidence="5" id="KW-1185">Reference proteome</keyword>
<dbReference type="PANTHER" id="PTHR28074:SF1">
    <property type="entry name" value="ATP SYNTHASE SUBUNIT K, MITOCHONDRIAL"/>
    <property type="match status" value="1"/>
</dbReference>
<dbReference type="AlphaFoldDB" id="A0AAW0EE96"/>
<reference evidence="4 5" key="1">
    <citation type="submission" date="2024-01" db="EMBL/GenBank/DDBJ databases">
        <title>A draft genome for a cacao thread blight-causing isolate of Paramarasmius palmivorus.</title>
        <authorList>
            <person name="Baruah I.K."/>
            <person name="Bukari Y."/>
            <person name="Amoako-Attah I."/>
            <person name="Meinhardt L.W."/>
            <person name="Bailey B.A."/>
            <person name="Cohen S.P."/>
        </authorList>
    </citation>
    <scope>NUCLEOTIDE SEQUENCE [LARGE SCALE GENOMIC DNA]</scope>
    <source>
        <strain evidence="4 5">GH-12</strain>
    </source>
</reference>
<evidence type="ECO:0000256" key="3">
    <source>
        <dbReference type="ARBA" id="ARBA00023136"/>
    </source>
</evidence>
<evidence type="ECO:0000313" key="4">
    <source>
        <dbReference type="EMBL" id="KAK7062562.1"/>
    </source>
</evidence>
<accession>A0AAW0EE96</accession>
<comment type="subcellular location">
    <subcellularLocation>
        <location evidence="1">Mitochondrion membrane</location>
    </subcellularLocation>
</comment>
<dbReference type="InterPro" id="IPR021278">
    <property type="entry name" value="ATP19"/>
</dbReference>
<proteinExistence type="predicted"/>
<organism evidence="4 5">
    <name type="scientific">Paramarasmius palmivorus</name>
    <dbReference type="NCBI Taxonomy" id="297713"/>
    <lineage>
        <taxon>Eukaryota</taxon>
        <taxon>Fungi</taxon>
        <taxon>Dikarya</taxon>
        <taxon>Basidiomycota</taxon>
        <taxon>Agaricomycotina</taxon>
        <taxon>Agaricomycetes</taxon>
        <taxon>Agaricomycetidae</taxon>
        <taxon>Agaricales</taxon>
        <taxon>Marasmiineae</taxon>
        <taxon>Marasmiaceae</taxon>
        <taxon>Paramarasmius</taxon>
    </lineage>
</organism>
<comment type="caution">
    <text evidence="4">The sequence shown here is derived from an EMBL/GenBank/DDBJ whole genome shotgun (WGS) entry which is preliminary data.</text>
</comment>
<protein>
    <submittedName>
        <fullName evidence="4">Uncharacterized protein</fullName>
    </submittedName>
</protein>
<dbReference type="Proteomes" id="UP001383192">
    <property type="component" value="Unassembled WGS sequence"/>
</dbReference>
<dbReference type="GO" id="GO:0015986">
    <property type="term" value="P:proton motive force-driven ATP synthesis"/>
    <property type="evidence" value="ECO:0007669"/>
    <property type="project" value="TreeGrafter"/>
</dbReference>